<keyword evidence="3 6" id="KW-0808">Transferase</keyword>
<dbReference type="PROSITE" id="PS00101">
    <property type="entry name" value="HEXAPEP_TRANSFERASES"/>
    <property type="match status" value="1"/>
</dbReference>
<dbReference type="GO" id="GO:0006535">
    <property type="term" value="P:cysteine biosynthetic process from serine"/>
    <property type="evidence" value="ECO:0007669"/>
    <property type="project" value="InterPro"/>
</dbReference>
<protein>
    <recommendedName>
        <fullName evidence="2 6">Serine acetyltransferase</fullName>
        <ecNumber evidence="6">2.3.1.30</ecNumber>
    </recommendedName>
</protein>
<dbReference type="RefSeq" id="WP_015889253.1">
    <property type="nucleotide sequence ID" value="NC_012522.1"/>
</dbReference>
<dbReference type="SUPFAM" id="SSF51161">
    <property type="entry name" value="Trimeric LpxA-like enzymes"/>
    <property type="match status" value="1"/>
</dbReference>
<dbReference type="InterPro" id="IPR005881">
    <property type="entry name" value="Ser_O-AcTrfase"/>
</dbReference>
<dbReference type="Pfam" id="PF00132">
    <property type="entry name" value="Hexapep"/>
    <property type="match status" value="1"/>
</dbReference>
<dbReference type="InterPro" id="IPR001451">
    <property type="entry name" value="Hexapep"/>
</dbReference>
<dbReference type="PANTHER" id="PTHR42811">
    <property type="entry name" value="SERINE ACETYLTRANSFERASE"/>
    <property type="match status" value="1"/>
</dbReference>
<evidence type="ECO:0000256" key="6">
    <source>
        <dbReference type="PIRNR" id="PIRNR000441"/>
    </source>
</evidence>
<dbReference type="KEGG" id="rop:ROP_55050"/>
<evidence type="ECO:0000256" key="3">
    <source>
        <dbReference type="ARBA" id="ARBA00022679"/>
    </source>
</evidence>
<evidence type="ECO:0000313" key="8">
    <source>
        <dbReference type="Proteomes" id="UP000002212"/>
    </source>
</evidence>
<dbReference type="GO" id="GO:0009001">
    <property type="term" value="F:serine O-acetyltransferase activity"/>
    <property type="evidence" value="ECO:0007669"/>
    <property type="project" value="UniProtKB-EC"/>
</dbReference>
<dbReference type="GO" id="GO:0005737">
    <property type="term" value="C:cytoplasm"/>
    <property type="evidence" value="ECO:0007669"/>
    <property type="project" value="InterPro"/>
</dbReference>
<proteinExistence type="inferred from homology"/>
<dbReference type="EMBL" id="AP011115">
    <property type="protein sequence ID" value="BAH53752.1"/>
    <property type="molecule type" value="Genomic_DNA"/>
</dbReference>
<dbReference type="EC" id="2.3.1.30" evidence="6"/>
<dbReference type="AlphaFoldDB" id="C1AWH9"/>
<dbReference type="STRING" id="632772.ROP_55050"/>
<dbReference type="HOGENOM" id="CLU_051638_10_2_11"/>
<dbReference type="Proteomes" id="UP000002212">
    <property type="component" value="Chromosome"/>
</dbReference>
<name>C1AWH9_RHOOB</name>
<dbReference type="PATRIC" id="fig|632772.20.peg.5749"/>
<dbReference type="CDD" id="cd03354">
    <property type="entry name" value="LbH_SAT"/>
    <property type="match status" value="1"/>
</dbReference>
<dbReference type="Gene3D" id="2.160.10.10">
    <property type="entry name" value="Hexapeptide repeat proteins"/>
    <property type="match status" value="1"/>
</dbReference>
<evidence type="ECO:0000256" key="4">
    <source>
        <dbReference type="ARBA" id="ARBA00022737"/>
    </source>
</evidence>
<evidence type="ECO:0000313" key="7">
    <source>
        <dbReference type="EMBL" id="BAH53752.1"/>
    </source>
</evidence>
<evidence type="ECO:0000256" key="2">
    <source>
        <dbReference type="ARBA" id="ARBA00018522"/>
    </source>
</evidence>
<sequence>MKYSEFRELVRSDIEVNRRSSGIFGIISVAVFRIGQYGNQGRGPLACAAKIMHVLLDTIWTKMIIGSDIPASIECGSALCLPHGGRGLFINPGTVIGDRVTIQQQVTIGNRPPRPEAPKIGSGVQIGAKASLLGEVTVGDGAKVGAHAVVTKDVPSGKTVAGVPARAIHPVDEASPLA</sequence>
<keyword evidence="4" id="KW-0677">Repeat</keyword>
<dbReference type="InterPro" id="IPR018357">
    <property type="entry name" value="Hexapep_transf_CS"/>
</dbReference>
<comment type="similarity">
    <text evidence="1 6">Belongs to the transferase hexapeptide repeat family.</text>
</comment>
<dbReference type="PIRSF" id="PIRSF000441">
    <property type="entry name" value="CysE"/>
    <property type="match status" value="1"/>
</dbReference>
<evidence type="ECO:0000256" key="1">
    <source>
        <dbReference type="ARBA" id="ARBA00007274"/>
    </source>
</evidence>
<dbReference type="InterPro" id="IPR045304">
    <property type="entry name" value="LbH_SAT"/>
</dbReference>
<dbReference type="OrthoDB" id="2643438at2"/>
<comment type="catalytic activity">
    <reaction evidence="6">
        <text>L-serine + acetyl-CoA = O-acetyl-L-serine + CoA</text>
        <dbReference type="Rhea" id="RHEA:24560"/>
        <dbReference type="ChEBI" id="CHEBI:33384"/>
        <dbReference type="ChEBI" id="CHEBI:57287"/>
        <dbReference type="ChEBI" id="CHEBI:57288"/>
        <dbReference type="ChEBI" id="CHEBI:58340"/>
        <dbReference type="EC" id="2.3.1.30"/>
    </reaction>
</comment>
<accession>C1AWH9</accession>
<dbReference type="InterPro" id="IPR011004">
    <property type="entry name" value="Trimer_LpxA-like_sf"/>
</dbReference>
<evidence type="ECO:0000256" key="5">
    <source>
        <dbReference type="ARBA" id="ARBA00023315"/>
    </source>
</evidence>
<gene>
    <name evidence="7" type="primary">cysE</name>
    <name evidence="7" type="ordered locus">ROP_55050</name>
</gene>
<keyword evidence="5 6" id="KW-0012">Acyltransferase</keyword>
<organism evidence="7 8">
    <name type="scientific">Rhodococcus opacus (strain B4)</name>
    <dbReference type="NCBI Taxonomy" id="632772"/>
    <lineage>
        <taxon>Bacteria</taxon>
        <taxon>Bacillati</taxon>
        <taxon>Actinomycetota</taxon>
        <taxon>Actinomycetes</taxon>
        <taxon>Mycobacteriales</taxon>
        <taxon>Nocardiaceae</taxon>
        <taxon>Rhodococcus</taxon>
    </lineage>
</organism>
<reference evidence="7 8" key="1">
    <citation type="submission" date="2009-03" db="EMBL/GenBank/DDBJ databases">
        <title>Comparison of the complete genome sequences of Rhodococcus erythropolis PR4 and Rhodococcus opacus B4.</title>
        <authorList>
            <person name="Takarada H."/>
            <person name="Sekine M."/>
            <person name="Hosoyama A."/>
            <person name="Yamada R."/>
            <person name="Fujisawa T."/>
            <person name="Omata S."/>
            <person name="Shimizu A."/>
            <person name="Tsukatani N."/>
            <person name="Tanikawa S."/>
            <person name="Fujita N."/>
            <person name="Harayama S."/>
        </authorList>
    </citation>
    <scope>NUCLEOTIDE SEQUENCE [LARGE SCALE GENOMIC DNA]</scope>
    <source>
        <strain evidence="7 8">B4</strain>
    </source>
</reference>